<evidence type="ECO:0000313" key="7">
    <source>
        <dbReference type="Proteomes" id="UP000320390"/>
    </source>
</evidence>
<dbReference type="GO" id="GO:0009073">
    <property type="term" value="P:aromatic amino acid family biosynthetic process"/>
    <property type="evidence" value="ECO:0007669"/>
    <property type="project" value="UniProtKB-KW"/>
</dbReference>
<protein>
    <recommendedName>
        <fullName evidence="4">Phospho-2-dehydro-3-deoxyheptonate aldolase</fullName>
        <ecNumber evidence="4">2.5.1.54</ecNumber>
    </recommendedName>
</protein>
<gene>
    <name evidence="6" type="primary">aroH</name>
    <name evidence="6" type="ORF">Poly30_54470</name>
</gene>
<feature type="binding site" evidence="3">
    <location>
        <position position="70"/>
    </location>
    <ligand>
        <name>Mn(2+)</name>
        <dbReference type="ChEBI" id="CHEBI:29035"/>
    </ligand>
</feature>
<feature type="binding site" evidence="3">
    <location>
        <begin position="275"/>
        <end position="276"/>
    </location>
    <ligand>
        <name>phosphoenolpyruvate</name>
        <dbReference type="ChEBI" id="CHEBI:58702"/>
    </ligand>
</feature>
<dbReference type="GO" id="GO:0009423">
    <property type="term" value="P:chorismate biosynthetic process"/>
    <property type="evidence" value="ECO:0007669"/>
    <property type="project" value="UniProtKB-UniPathway"/>
</dbReference>
<keyword evidence="7" id="KW-1185">Reference proteome</keyword>
<accession>A0A518F0L8</accession>
<dbReference type="PANTHER" id="PTHR21337">
    <property type="entry name" value="PHOSPHO-2-DEHYDRO-3-DEOXYHEPTONATE ALDOLASE 1, 2"/>
    <property type="match status" value="1"/>
</dbReference>
<keyword evidence="4" id="KW-0057">Aromatic amino acid biosynthesis</keyword>
<dbReference type="EMBL" id="CP036434">
    <property type="protein sequence ID" value="QDV09886.1"/>
    <property type="molecule type" value="Genomic_DNA"/>
</dbReference>
<keyword evidence="3" id="KW-0464">Manganese</keyword>
<feature type="binding site" evidence="3">
    <location>
        <position position="431"/>
    </location>
    <ligand>
        <name>Mn(2+)</name>
        <dbReference type="ChEBI" id="CHEBI:29035"/>
    </ligand>
</feature>
<evidence type="ECO:0000256" key="3">
    <source>
        <dbReference type="PIRSR" id="PIRSR602480-1"/>
    </source>
</evidence>
<keyword evidence="2 4" id="KW-0808">Transferase</keyword>
<name>A0A518F0L8_9BACT</name>
<dbReference type="Proteomes" id="UP000320390">
    <property type="component" value="Chromosome"/>
</dbReference>
<dbReference type="InterPro" id="IPR002480">
    <property type="entry name" value="DAHP_synth_2"/>
</dbReference>
<dbReference type="Pfam" id="PF01474">
    <property type="entry name" value="DAHP_synth_2"/>
    <property type="match status" value="1"/>
</dbReference>
<dbReference type="InterPro" id="IPR013785">
    <property type="entry name" value="Aldolase_TIM"/>
</dbReference>
<dbReference type="Gene3D" id="3.20.20.70">
    <property type="entry name" value="Aldolase class I"/>
    <property type="match status" value="1"/>
</dbReference>
<feature type="binding site" evidence="3">
    <location>
        <position position="401"/>
    </location>
    <ligand>
        <name>Mn(2+)</name>
        <dbReference type="ChEBI" id="CHEBI:29035"/>
    </ligand>
</feature>
<evidence type="ECO:0000256" key="2">
    <source>
        <dbReference type="ARBA" id="ARBA00022679"/>
    </source>
</evidence>
<keyword evidence="4" id="KW-0028">Amino-acid biosynthesis</keyword>
<sequence>MTPQDWFPQSWRTRPAAQAPPYEDEAAVQRATDTLASLPPLVTSWEIERLKSLLAEAQEGKRFVLQGGDCAETVADCRPEPIADKLKILLQMSLVLVHGLRRPVVRIGRFAGQYAKPRSQYIETRIVDGKEVTLPSYFGDLVNRVGFTAEERRPDPANLVAGFHHAALTLNFIRALVDGGFADLHHPHQWDLAFTREAALSAELRAEYERMSQNLSDGMHLMEALGEARIEELTRVEFFTSHEGLNLPYESALTREVPRRPGHYNLSTHLPWIGERTRALDGAHVEFFRGLRNPVGVKLGPKTTADDVRQLIETLNPEDEPGRLIFITRMGAKHVENELPRLLEAAGRHRVLWICDPMHGNTHSTASGIKTRSFDAILEDLERTQDVHSRAGTWLGGVHFELTGQDVTECVGGAAGLSEEGLEANYASPCDPRLNYQQSLELAFLLARRMRGQDRGQG</sequence>
<keyword evidence="3" id="KW-0104">Cadmium</keyword>
<feature type="region of interest" description="Disordered" evidence="5">
    <location>
        <begin position="1"/>
        <end position="22"/>
    </location>
</feature>
<dbReference type="AlphaFoldDB" id="A0A518F0L8"/>
<proteinExistence type="inferred from homology"/>
<dbReference type="UniPathway" id="UPA00053">
    <property type="reaction ID" value="UER00084"/>
</dbReference>
<feature type="binding site" evidence="3">
    <location>
        <position position="329"/>
    </location>
    <ligand>
        <name>phosphoenolpyruvate</name>
        <dbReference type="ChEBI" id="CHEBI:58702"/>
    </ligand>
</feature>
<dbReference type="SUPFAM" id="SSF51569">
    <property type="entry name" value="Aldolase"/>
    <property type="match status" value="1"/>
</dbReference>
<dbReference type="EC" id="2.5.1.54" evidence="4"/>
<comment type="pathway">
    <text evidence="4">Metabolic intermediate biosynthesis; chorismate biosynthesis; chorismate from D-erythrose 4-phosphate and phosphoenolpyruvate: step 1/7.</text>
</comment>
<keyword evidence="3" id="KW-0170">Cobalt</keyword>
<dbReference type="GO" id="GO:0003849">
    <property type="term" value="F:3-deoxy-7-phosphoheptulonate synthase activity"/>
    <property type="evidence" value="ECO:0007669"/>
    <property type="project" value="UniProtKB-EC"/>
</dbReference>
<feature type="binding site" evidence="3">
    <location>
        <position position="298"/>
    </location>
    <ligand>
        <name>phosphoenolpyruvate</name>
        <dbReference type="ChEBI" id="CHEBI:58702"/>
    </ligand>
</feature>
<evidence type="ECO:0000256" key="5">
    <source>
        <dbReference type="SAM" id="MobiDB-lite"/>
    </source>
</evidence>
<dbReference type="RefSeq" id="WP_145205080.1">
    <property type="nucleotide sequence ID" value="NZ_CP036434.1"/>
</dbReference>
<evidence type="ECO:0000256" key="4">
    <source>
        <dbReference type="RuleBase" id="RU363071"/>
    </source>
</evidence>
<feature type="binding site" evidence="3">
    <location>
        <position position="109"/>
    </location>
    <ligand>
        <name>phosphoenolpyruvate</name>
        <dbReference type="ChEBI" id="CHEBI:58702"/>
    </ligand>
</feature>
<comment type="similarity">
    <text evidence="1 4">Belongs to the class-II DAHP synthase family.</text>
</comment>
<reference evidence="6 7" key="1">
    <citation type="submission" date="2019-02" db="EMBL/GenBank/DDBJ databases">
        <title>Deep-cultivation of Planctomycetes and their phenomic and genomic characterization uncovers novel biology.</title>
        <authorList>
            <person name="Wiegand S."/>
            <person name="Jogler M."/>
            <person name="Boedeker C."/>
            <person name="Pinto D."/>
            <person name="Vollmers J."/>
            <person name="Rivas-Marin E."/>
            <person name="Kohn T."/>
            <person name="Peeters S.H."/>
            <person name="Heuer A."/>
            <person name="Rast P."/>
            <person name="Oberbeckmann S."/>
            <person name="Bunk B."/>
            <person name="Jeske O."/>
            <person name="Meyerdierks A."/>
            <person name="Storesund J.E."/>
            <person name="Kallscheuer N."/>
            <person name="Luecker S."/>
            <person name="Lage O.M."/>
            <person name="Pohl T."/>
            <person name="Merkel B.J."/>
            <person name="Hornburger P."/>
            <person name="Mueller R.-W."/>
            <person name="Bruemmer F."/>
            <person name="Labrenz M."/>
            <person name="Spormann A.M."/>
            <person name="Op den Camp H."/>
            <person name="Overmann J."/>
            <person name="Amann R."/>
            <person name="Jetten M.S.M."/>
            <person name="Mascher T."/>
            <person name="Medema M.H."/>
            <person name="Devos D.P."/>
            <person name="Kaster A.-K."/>
            <person name="Ovreas L."/>
            <person name="Rohde M."/>
            <person name="Galperin M.Y."/>
            <person name="Jogler C."/>
        </authorList>
    </citation>
    <scope>NUCLEOTIDE SEQUENCE [LARGE SCALE GENOMIC DNA]</scope>
    <source>
        <strain evidence="6 7">Poly30</strain>
    </source>
</reference>
<feature type="binding site" evidence="3">
    <location>
        <position position="359"/>
    </location>
    <ligand>
        <name>Mn(2+)</name>
        <dbReference type="ChEBI" id="CHEBI:29035"/>
    </ligand>
</feature>
<comment type="catalytic activity">
    <reaction evidence="4">
        <text>D-erythrose 4-phosphate + phosphoenolpyruvate + H2O = 7-phospho-2-dehydro-3-deoxy-D-arabino-heptonate + phosphate</text>
        <dbReference type="Rhea" id="RHEA:14717"/>
        <dbReference type="ChEBI" id="CHEBI:15377"/>
        <dbReference type="ChEBI" id="CHEBI:16897"/>
        <dbReference type="ChEBI" id="CHEBI:43474"/>
        <dbReference type="ChEBI" id="CHEBI:58394"/>
        <dbReference type="ChEBI" id="CHEBI:58702"/>
        <dbReference type="EC" id="2.5.1.54"/>
    </reaction>
</comment>
<evidence type="ECO:0000256" key="1">
    <source>
        <dbReference type="ARBA" id="ARBA00008911"/>
    </source>
</evidence>
<organism evidence="6 7">
    <name type="scientific">Saltatorellus ferox</name>
    <dbReference type="NCBI Taxonomy" id="2528018"/>
    <lineage>
        <taxon>Bacteria</taxon>
        <taxon>Pseudomonadati</taxon>
        <taxon>Planctomycetota</taxon>
        <taxon>Planctomycetia</taxon>
        <taxon>Planctomycetia incertae sedis</taxon>
        <taxon>Saltatorellus</taxon>
    </lineage>
</organism>
<comment type="cofactor">
    <cofactor evidence="3">
        <name>Mn(2+)</name>
        <dbReference type="ChEBI" id="CHEBI:29035"/>
    </cofactor>
    <cofactor evidence="3">
        <name>Co(2+)</name>
        <dbReference type="ChEBI" id="CHEBI:48828"/>
    </cofactor>
    <cofactor evidence="3">
        <name>Cd(2+)</name>
        <dbReference type="ChEBI" id="CHEBI:48775"/>
    </cofactor>
    <text evidence="3">Binds 1 divalent cation per subunit. The enzyme is active with manganese, cobalt or cadmium ions.</text>
</comment>
<dbReference type="GO" id="GO:0008652">
    <property type="term" value="P:amino acid biosynthetic process"/>
    <property type="evidence" value="ECO:0007669"/>
    <property type="project" value="UniProtKB-KW"/>
</dbReference>
<evidence type="ECO:0000313" key="6">
    <source>
        <dbReference type="EMBL" id="QDV09886.1"/>
    </source>
</evidence>
<dbReference type="OrthoDB" id="9766852at2"/>
<dbReference type="PANTHER" id="PTHR21337:SF0">
    <property type="entry name" value="PHOSPHO-2-DEHYDRO-3-DEOXYHEPTONATE ALDOLASE"/>
    <property type="match status" value="1"/>
</dbReference>